<dbReference type="Proteomes" id="UP000237347">
    <property type="component" value="Unassembled WGS sequence"/>
</dbReference>
<comment type="caution">
    <text evidence="2">The sequence shown here is derived from an EMBL/GenBank/DDBJ whole genome shotgun (WGS) entry which is preliminary data.</text>
</comment>
<gene>
    <name evidence="2" type="primary">BAT1_0</name>
    <name evidence="2" type="ORF">CFP56_043680</name>
</gene>
<keyword evidence="2" id="KW-0808">Transferase</keyword>
<dbReference type="PANTHER" id="PTHR31642:SF299">
    <property type="entry name" value="OS02G0653400 PROTEIN"/>
    <property type="match status" value="1"/>
</dbReference>
<proteinExistence type="inferred from homology"/>
<organism evidence="2 3">
    <name type="scientific">Quercus suber</name>
    <name type="common">Cork oak</name>
    <dbReference type="NCBI Taxonomy" id="58331"/>
    <lineage>
        <taxon>Eukaryota</taxon>
        <taxon>Viridiplantae</taxon>
        <taxon>Streptophyta</taxon>
        <taxon>Embryophyta</taxon>
        <taxon>Tracheophyta</taxon>
        <taxon>Spermatophyta</taxon>
        <taxon>Magnoliopsida</taxon>
        <taxon>eudicotyledons</taxon>
        <taxon>Gunneridae</taxon>
        <taxon>Pentapetalae</taxon>
        <taxon>rosids</taxon>
        <taxon>fabids</taxon>
        <taxon>Fagales</taxon>
        <taxon>Fagaceae</taxon>
        <taxon>Quercus</taxon>
    </lineage>
</organism>
<evidence type="ECO:0000313" key="3">
    <source>
        <dbReference type="Proteomes" id="UP000237347"/>
    </source>
</evidence>
<dbReference type="EMBL" id="PKMF04000095">
    <property type="protein sequence ID" value="KAK7850782.1"/>
    <property type="molecule type" value="Genomic_DNA"/>
</dbReference>
<evidence type="ECO:0000256" key="1">
    <source>
        <dbReference type="ARBA" id="ARBA00009861"/>
    </source>
</evidence>
<dbReference type="GO" id="GO:0016747">
    <property type="term" value="F:acyltransferase activity, transferring groups other than amino-acyl groups"/>
    <property type="evidence" value="ECO:0007669"/>
    <property type="project" value="TreeGrafter"/>
</dbReference>
<keyword evidence="3" id="KW-1185">Reference proteome</keyword>
<dbReference type="InterPro" id="IPR050317">
    <property type="entry name" value="Plant_Fungal_Acyltransferase"/>
</dbReference>
<dbReference type="Gene3D" id="3.30.559.10">
    <property type="entry name" value="Chloramphenicol acetyltransferase-like domain"/>
    <property type="match status" value="1"/>
</dbReference>
<evidence type="ECO:0000313" key="2">
    <source>
        <dbReference type="EMBL" id="KAK7850782.1"/>
    </source>
</evidence>
<dbReference type="AlphaFoldDB" id="A0AAW0LIP7"/>
<accession>A0AAW0LIP7</accession>
<name>A0AAW0LIP7_QUESU</name>
<protein>
    <submittedName>
        <fullName evidence="2">Brassinosteroid-related acyltransferase 1</fullName>
    </submittedName>
</protein>
<dbReference type="InterPro" id="IPR023213">
    <property type="entry name" value="CAT-like_dom_sf"/>
</dbReference>
<sequence length="476" mass="53144">MGRMGPTPTISECNSTVGNLRKSHWLKEYYSKHKHVKPQLSIKTQVTCAGWDEYLGAKEVAFREGNKPINVSYWIGSVLDGLVMAMPPPNQATHGVNILLSTSSLKMASPYGITNVPKLTIEAVQTVTRPYKVTDQRRSCRVLATDPIASGIFKRCLHVVLYYKNVSEEDSGWIFAGWAKETLGKAISEQPMLSGRLWRGEDGDGELEIVSNDSGVRLIETQVAVTLSEFLELKEKEEAEAQLVFWNDIDEHNPRFSPLFYVQVTNFQCGGYSIGISCSILLADLLVKEKFLTSWANIHNNILSSNNEPKKPLFYLPNLKRNGSSPPSITSSTPRKDCVKTMHFKVTAENANLDGETCKSLALHCVEETESRLGSKMDSEFYLFVKENSEDIIEIEKYPKHKHVKPQLSIKTQVTCAGWDEYLGTKEVAFREGSKPINVSYWIGSVLDGLVMAMPPPNQATHGVNILVAIPNENEL</sequence>
<dbReference type="Pfam" id="PF02458">
    <property type="entry name" value="Transferase"/>
    <property type="match status" value="1"/>
</dbReference>
<keyword evidence="2" id="KW-0012">Acyltransferase</keyword>
<reference evidence="2 3" key="1">
    <citation type="journal article" date="2018" name="Sci. Data">
        <title>The draft genome sequence of cork oak.</title>
        <authorList>
            <person name="Ramos A.M."/>
            <person name="Usie A."/>
            <person name="Barbosa P."/>
            <person name="Barros P.M."/>
            <person name="Capote T."/>
            <person name="Chaves I."/>
            <person name="Simoes F."/>
            <person name="Abreu I."/>
            <person name="Carrasquinho I."/>
            <person name="Faro C."/>
            <person name="Guimaraes J.B."/>
            <person name="Mendonca D."/>
            <person name="Nobrega F."/>
            <person name="Rodrigues L."/>
            <person name="Saibo N.J.M."/>
            <person name="Varela M.C."/>
            <person name="Egas C."/>
            <person name="Matos J."/>
            <person name="Miguel C.M."/>
            <person name="Oliveira M.M."/>
            <person name="Ricardo C.P."/>
            <person name="Goncalves S."/>
        </authorList>
    </citation>
    <scope>NUCLEOTIDE SEQUENCE [LARGE SCALE GENOMIC DNA]</scope>
    <source>
        <strain evidence="3">cv. HL8</strain>
    </source>
</reference>
<dbReference type="PANTHER" id="PTHR31642">
    <property type="entry name" value="TRICHOTHECENE 3-O-ACETYLTRANSFERASE"/>
    <property type="match status" value="1"/>
</dbReference>
<comment type="similarity">
    <text evidence="1">Belongs to the plant acyltransferase family.</text>
</comment>